<gene>
    <name evidence="1" type="ORF">PsorP6_010885</name>
</gene>
<comment type="caution">
    <text evidence="1">The sequence shown here is derived from an EMBL/GenBank/DDBJ whole genome shotgun (WGS) entry which is preliminary data.</text>
</comment>
<accession>A0ACC0VVS7</accession>
<name>A0ACC0VVS7_9STRA</name>
<reference evidence="1 2" key="1">
    <citation type="journal article" date="2022" name="bioRxiv">
        <title>The genome of the oomycete Peronosclerospora sorghi, a cosmopolitan pathogen of maize and sorghum, is inflated with dispersed pseudogenes.</title>
        <authorList>
            <person name="Fletcher K."/>
            <person name="Martin F."/>
            <person name="Isakeit T."/>
            <person name="Cavanaugh K."/>
            <person name="Magill C."/>
            <person name="Michelmore R."/>
        </authorList>
    </citation>
    <scope>NUCLEOTIDE SEQUENCE [LARGE SCALE GENOMIC DNA]</scope>
    <source>
        <strain evidence="1">P6</strain>
    </source>
</reference>
<organism evidence="1 2">
    <name type="scientific">Peronosclerospora sorghi</name>
    <dbReference type="NCBI Taxonomy" id="230839"/>
    <lineage>
        <taxon>Eukaryota</taxon>
        <taxon>Sar</taxon>
        <taxon>Stramenopiles</taxon>
        <taxon>Oomycota</taxon>
        <taxon>Peronosporomycetes</taxon>
        <taxon>Peronosporales</taxon>
        <taxon>Peronosporaceae</taxon>
        <taxon>Peronosclerospora</taxon>
    </lineage>
</organism>
<proteinExistence type="predicted"/>
<keyword evidence="2" id="KW-1185">Reference proteome</keyword>
<protein>
    <submittedName>
        <fullName evidence="1">Uncharacterized protein</fullName>
    </submittedName>
</protein>
<evidence type="ECO:0000313" key="2">
    <source>
        <dbReference type="Proteomes" id="UP001163321"/>
    </source>
</evidence>
<sequence length="157" mass="17366">MRFVPPLLATVAVASSGTSTQLEFSRAFGGPYGTPFSDEETAKKGYQIISFSLNGKERLDGVTMSYTSQTSIHHGGHGGEEHTLDISMGVWYTNEHHGKTRVFYLKLTTNMNRSLEAGETSGYYGEEYAPYKYQLAGFRGNDGDEIDLLQLIWAPLP</sequence>
<dbReference type="Proteomes" id="UP001163321">
    <property type="component" value="Chromosome 6"/>
</dbReference>
<evidence type="ECO:0000313" key="1">
    <source>
        <dbReference type="EMBL" id="KAI9910302.1"/>
    </source>
</evidence>
<dbReference type="EMBL" id="CM047585">
    <property type="protein sequence ID" value="KAI9910302.1"/>
    <property type="molecule type" value="Genomic_DNA"/>
</dbReference>